<dbReference type="InterPro" id="IPR007454">
    <property type="entry name" value="UPF0250_YbeD-like"/>
</dbReference>
<dbReference type="SUPFAM" id="SSF117991">
    <property type="entry name" value="YbeD/HP0495-like"/>
    <property type="match status" value="1"/>
</dbReference>
<gene>
    <name evidence="1" type="ORF">SAMN05444363_1394</name>
</gene>
<organism evidence="1 2">
    <name type="scientific">Flavobacterium terrae</name>
    <dbReference type="NCBI Taxonomy" id="415425"/>
    <lineage>
        <taxon>Bacteria</taxon>
        <taxon>Pseudomonadati</taxon>
        <taxon>Bacteroidota</taxon>
        <taxon>Flavobacteriia</taxon>
        <taxon>Flavobacteriales</taxon>
        <taxon>Flavobacteriaceae</taxon>
        <taxon>Flavobacterium</taxon>
    </lineage>
</organism>
<reference evidence="2" key="1">
    <citation type="submission" date="2016-11" db="EMBL/GenBank/DDBJ databases">
        <authorList>
            <person name="Varghese N."/>
            <person name="Submissions S."/>
        </authorList>
    </citation>
    <scope>NUCLEOTIDE SEQUENCE [LARGE SCALE GENOMIC DNA]</scope>
    <source>
        <strain evidence="2">DSM 18829</strain>
    </source>
</reference>
<accession>A0A1M6DDX1</accession>
<dbReference type="STRING" id="415425.SAMN05444363_1394"/>
<dbReference type="EMBL" id="FQZI01000002">
    <property type="protein sequence ID" value="SHI71497.1"/>
    <property type="molecule type" value="Genomic_DNA"/>
</dbReference>
<sequence>MDKKTTEFYERLKEELNSTTKKWPSEYLYKFIVPSDIEKIAQVEGAFNRMGAIIDTRQSKNGKFTSISISVHLNSADEVIQKYQEVSTIEGIISL</sequence>
<dbReference type="OrthoDB" id="5616097at2"/>
<dbReference type="RefSeq" id="WP_073309852.1">
    <property type="nucleotide sequence ID" value="NZ_FQZI01000002.1"/>
</dbReference>
<evidence type="ECO:0000313" key="1">
    <source>
        <dbReference type="EMBL" id="SHI71497.1"/>
    </source>
</evidence>
<dbReference type="Proteomes" id="UP000184488">
    <property type="component" value="Unassembled WGS sequence"/>
</dbReference>
<dbReference type="InterPro" id="IPR027471">
    <property type="entry name" value="YbeD-like_sf"/>
</dbReference>
<dbReference type="Pfam" id="PF04359">
    <property type="entry name" value="DUF493"/>
    <property type="match status" value="1"/>
</dbReference>
<protein>
    <recommendedName>
        <fullName evidence="3">DUF493 domain-containing protein</fullName>
    </recommendedName>
</protein>
<evidence type="ECO:0000313" key="2">
    <source>
        <dbReference type="Proteomes" id="UP000184488"/>
    </source>
</evidence>
<keyword evidence="2" id="KW-1185">Reference proteome</keyword>
<name>A0A1M6DDX1_9FLAO</name>
<dbReference type="AlphaFoldDB" id="A0A1M6DDX1"/>
<evidence type="ECO:0008006" key="3">
    <source>
        <dbReference type="Google" id="ProtNLM"/>
    </source>
</evidence>
<dbReference type="Gene3D" id="3.30.70.260">
    <property type="match status" value="1"/>
</dbReference>
<proteinExistence type="predicted"/>